<evidence type="ECO:0000313" key="3">
    <source>
        <dbReference type="Proteomes" id="UP000237105"/>
    </source>
</evidence>
<accession>A0A2P5AWI2</accession>
<feature type="non-terminal residue" evidence="2">
    <location>
        <position position="1"/>
    </location>
</feature>
<protein>
    <submittedName>
        <fullName evidence="2">Uncharacterized protein</fullName>
    </submittedName>
</protein>
<keyword evidence="1" id="KW-0812">Transmembrane</keyword>
<organism evidence="2 3">
    <name type="scientific">Parasponia andersonii</name>
    <name type="common">Sponia andersonii</name>
    <dbReference type="NCBI Taxonomy" id="3476"/>
    <lineage>
        <taxon>Eukaryota</taxon>
        <taxon>Viridiplantae</taxon>
        <taxon>Streptophyta</taxon>
        <taxon>Embryophyta</taxon>
        <taxon>Tracheophyta</taxon>
        <taxon>Spermatophyta</taxon>
        <taxon>Magnoliopsida</taxon>
        <taxon>eudicotyledons</taxon>
        <taxon>Gunneridae</taxon>
        <taxon>Pentapetalae</taxon>
        <taxon>rosids</taxon>
        <taxon>fabids</taxon>
        <taxon>Rosales</taxon>
        <taxon>Cannabaceae</taxon>
        <taxon>Parasponia</taxon>
    </lineage>
</organism>
<dbReference type="Proteomes" id="UP000237105">
    <property type="component" value="Unassembled WGS sequence"/>
</dbReference>
<evidence type="ECO:0000313" key="2">
    <source>
        <dbReference type="EMBL" id="PON40914.1"/>
    </source>
</evidence>
<keyword evidence="1" id="KW-1133">Transmembrane helix</keyword>
<dbReference type="EMBL" id="JXTB01000429">
    <property type="protein sequence ID" value="PON40914.1"/>
    <property type="molecule type" value="Genomic_DNA"/>
</dbReference>
<dbReference type="OrthoDB" id="10313519at2759"/>
<reference evidence="3" key="1">
    <citation type="submission" date="2016-06" db="EMBL/GenBank/DDBJ databases">
        <title>Parallel loss of symbiosis genes in relatives of nitrogen-fixing non-legume Parasponia.</title>
        <authorList>
            <person name="Van Velzen R."/>
            <person name="Holmer R."/>
            <person name="Bu F."/>
            <person name="Rutten L."/>
            <person name="Van Zeijl A."/>
            <person name="Liu W."/>
            <person name="Santuari L."/>
            <person name="Cao Q."/>
            <person name="Sharma T."/>
            <person name="Shen D."/>
            <person name="Roswanjaya Y."/>
            <person name="Wardhani T."/>
            <person name="Kalhor M.S."/>
            <person name="Jansen J."/>
            <person name="Van den Hoogen J."/>
            <person name="Gungor B."/>
            <person name="Hartog M."/>
            <person name="Hontelez J."/>
            <person name="Verver J."/>
            <person name="Yang W.-C."/>
            <person name="Schijlen E."/>
            <person name="Repin R."/>
            <person name="Schilthuizen M."/>
            <person name="Schranz E."/>
            <person name="Heidstra R."/>
            <person name="Miyata K."/>
            <person name="Fedorova E."/>
            <person name="Kohlen W."/>
            <person name="Bisseling T."/>
            <person name="Smit S."/>
            <person name="Geurts R."/>
        </authorList>
    </citation>
    <scope>NUCLEOTIDE SEQUENCE [LARGE SCALE GENOMIC DNA]</scope>
    <source>
        <strain evidence="3">cv. WU1-14</strain>
    </source>
</reference>
<dbReference type="AlphaFoldDB" id="A0A2P5AWI2"/>
<comment type="caution">
    <text evidence="2">The sequence shown here is derived from an EMBL/GenBank/DDBJ whole genome shotgun (WGS) entry which is preliminary data.</text>
</comment>
<gene>
    <name evidence="2" type="ORF">PanWU01x14_293560</name>
</gene>
<feature type="transmembrane region" description="Helical" evidence="1">
    <location>
        <begin position="28"/>
        <end position="46"/>
    </location>
</feature>
<sequence length="143" mass="16253">DDVEIARNTTENKGGCSVIKFIAMKTSFAIITMTGITLNIIISDLLQETKFVLMGWILYIWFHRTACRTDSKFTLGILLTPVKEGKVYSSTRAASMVLFCSTGRIIMIIFIIIMTLTDQIVMRMEGMTNYYFLSHSTKRLIMS</sequence>
<keyword evidence="3" id="KW-1185">Reference proteome</keyword>
<name>A0A2P5AWI2_PARAD</name>
<proteinExistence type="predicted"/>
<evidence type="ECO:0000256" key="1">
    <source>
        <dbReference type="SAM" id="Phobius"/>
    </source>
</evidence>
<keyword evidence="1" id="KW-0472">Membrane</keyword>
<feature type="transmembrane region" description="Helical" evidence="1">
    <location>
        <begin position="93"/>
        <end position="117"/>
    </location>
</feature>